<proteinExistence type="predicted"/>
<dbReference type="EMBL" id="DUZY01000001">
    <property type="protein sequence ID" value="DAD17868.1"/>
    <property type="molecule type" value="Genomic_DNA"/>
</dbReference>
<evidence type="ECO:0000313" key="2">
    <source>
        <dbReference type="Proteomes" id="UP000607653"/>
    </source>
</evidence>
<accession>A0A822XJW2</accession>
<reference evidence="1 2" key="1">
    <citation type="journal article" date="2020" name="Mol. Biol. Evol.">
        <title>Distinct Expression and Methylation Patterns for Genes with Different Fates following a Single Whole-Genome Duplication in Flowering Plants.</title>
        <authorList>
            <person name="Shi T."/>
            <person name="Rahmani R.S."/>
            <person name="Gugger P.F."/>
            <person name="Wang M."/>
            <person name="Li H."/>
            <person name="Zhang Y."/>
            <person name="Li Z."/>
            <person name="Wang Q."/>
            <person name="Van de Peer Y."/>
            <person name="Marchal K."/>
            <person name="Chen J."/>
        </authorList>
    </citation>
    <scope>NUCLEOTIDE SEQUENCE [LARGE SCALE GENOMIC DNA]</scope>
    <source>
        <tissue evidence="1">Leaf</tissue>
    </source>
</reference>
<name>A0A822XJW2_NELNU</name>
<organism evidence="1 2">
    <name type="scientific">Nelumbo nucifera</name>
    <name type="common">Sacred lotus</name>
    <dbReference type="NCBI Taxonomy" id="4432"/>
    <lineage>
        <taxon>Eukaryota</taxon>
        <taxon>Viridiplantae</taxon>
        <taxon>Streptophyta</taxon>
        <taxon>Embryophyta</taxon>
        <taxon>Tracheophyta</taxon>
        <taxon>Spermatophyta</taxon>
        <taxon>Magnoliopsida</taxon>
        <taxon>Proteales</taxon>
        <taxon>Nelumbonaceae</taxon>
        <taxon>Nelumbo</taxon>
    </lineage>
</organism>
<keyword evidence="2" id="KW-1185">Reference proteome</keyword>
<dbReference type="Proteomes" id="UP000607653">
    <property type="component" value="Unassembled WGS sequence"/>
</dbReference>
<sequence>MLQFSASNLMQKLERNGAYIFFVFHNLDLRLC</sequence>
<comment type="caution">
    <text evidence="1">The sequence shown here is derived from an EMBL/GenBank/DDBJ whole genome shotgun (WGS) entry which is preliminary data.</text>
</comment>
<protein>
    <submittedName>
        <fullName evidence="1">Uncharacterized protein</fullName>
    </submittedName>
</protein>
<dbReference type="AlphaFoldDB" id="A0A822XJW2"/>
<gene>
    <name evidence="1" type="ORF">HUJ06_019331</name>
</gene>
<evidence type="ECO:0000313" key="1">
    <source>
        <dbReference type="EMBL" id="DAD17868.1"/>
    </source>
</evidence>